<sequence length="79" mass="8964">MSAVYRFNANKIDGSFLEEIKDKFADKNIEIVVSELDETEYLLSSEANRIKLINAIEDIKNRQNLIEVSLEDLLSAGES</sequence>
<dbReference type="HOGENOM" id="CLU_198259_0_0_3"/>
<dbReference type="STRING" id="56110.Oscil6304_0068"/>
<dbReference type="Gene3D" id="1.10.1220.170">
    <property type="match status" value="1"/>
</dbReference>
<dbReference type="RefSeq" id="WP_015146477.1">
    <property type="nucleotide sequence ID" value="NC_019693.1"/>
</dbReference>
<dbReference type="eggNOG" id="ENOG5032ZFF">
    <property type="taxonomic scope" value="Bacteria"/>
</dbReference>
<name>K9TAD6_9CYAN</name>
<organism evidence="1 2">
    <name type="scientific">Oscillatoria acuminata PCC 6304</name>
    <dbReference type="NCBI Taxonomy" id="56110"/>
    <lineage>
        <taxon>Bacteria</taxon>
        <taxon>Bacillati</taxon>
        <taxon>Cyanobacteriota</taxon>
        <taxon>Cyanophyceae</taxon>
        <taxon>Oscillatoriophycideae</taxon>
        <taxon>Oscillatoriales</taxon>
        <taxon>Oscillatoriaceae</taxon>
        <taxon>Oscillatoria</taxon>
    </lineage>
</organism>
<reference evidence="1 2" key="1">
    <citation type="submission" date="2012-06" db="EMBL/GenBank/DDBJ databases">
        <title>Finished chromosome of genome of Oscillatoria acuminata PCC 6304.</title>
        <authorList>
            <consortium name="US DOE Joint Genome Institute"/>
            <person name="Gugger M."/>
            <person name="Coursin T."/>
            <person name="Rippka R."/>
            <person name="Tandeau De Marsac N."/>
            <person name="Huntemann M."/>
            <person name="Wei C.-L."/>
            <person name="Han J."/>
            <person name="Detter J.C."/>
            <person name="Han C."/>
            <person name="Tapia R."/>
            <person name="Davenport K."/>
            <person name="Daligault H."/>
            <person name="Erkkila T."/>
            <person name="Gu W."/>
            <person name="Munk A.C.C."/>
            <person name="Teshima H."/>
            <person name="Xu Y."/>
            <person name="Chain P."/>
            <person name="Chen A."/>
            <person name="Krypides N."/>
            <person name="Mavromatis K."/>
            <person name="Markowitz V."/>
            <person name="Szeto E."/>
            <person name="Ivanova N."/>
            <person name="Mikhailova N."/>
            <person name="Ovchinnikova G."/>
            <person name="Pagani I."/>
            <person name="Pati A."/>
            <person name="Goodwin L."/>
            <person name="Peters L."/>
            <person name="Pitluck S."/>
            <person name="Woyke T."/>
            <person name="Kerfeld C."/>
        </authorList>
    </citation>
    <scope>NUCLEOTIDE SEQUENCE [LARGE SCALE GENOMIC DNA]</scope>
    <source>
        <strain evidence="1 2">PCC 6304</strain>
    </source>
</reference>
<dbReference type="InParanoid" id="K9TAD6"/>
<gene>
    <name evidence="1" type="ORF">Oscil6304_0068</name>
</gene>
<dbReference type="AlphaFoldDB" id="K9TAD6"/>
<evidence type="ECO:0000313" key="1">
    <source>
        <dbReference type="EMBL" id="AFY79827.1"/>
    </source>
</evidence>
<dbReference type="OrthoDB" id="466634at2"/>
<protein>
    <submittedName>
        <fullName evidence="1">Uncharacterized protein</fullName>
    </submittedName>
</protein>
<dbReference type="EMBL" id="CP003607">
    <property type="protein sequence ID" value="AFY79827.1"/>
    <property type="molecule type" value="Genomic_DNA"/>
</dbReference>
<proteinExistence type="predicted"/>
<evidence type="ECO:0000313" key="2">
    <source>
        <dbReference type="Proteomes" id="UP000010367"/>
    </source>
</evidence>
<dbReference type="Proteomes" id="UP000010367">
    <property type="component" value="Chromosome"/>
</dbReference>
<dbReference type="KEGG" id="oac:Oscil6304_0068"/>
<accession>K9TAD6</accession>
<keyword evidence="2" id="KW-1185">Reference proteome</keyword>